<name>A0A2B7Y0E9_9EURO</name>
<keyword evidence="7" id="KW-0106">Calcium</keyword>
<dbReference type="InterPro" id="IPR050749">
    <property type="entry name" value="Glycosyl_Hydrolase_47"/>
</dbReference>
<keyword evidence="9" id="KW-0326">Glycosidase</keyword>
<sequence>MPLAKRSLVLALFFCFIFLFLRYHSFSQPAYEPAPIDHPQTEKQSLQQPLPIPSLPDDGWFNWANVKQRYPVTSMIRLPQSNPRSVPQIQHAFAQENADQKRVRMERLEAVKGNFTHAWRGYKEHAWMRDEVAPISGNAYNHFGGWAATLVDSLDTLWIMGLKDEFENAVKAVENIDFTECSLDEINVFETTIRFLGGFLGAYDISGAKYPSLLKKATELGQMLYVAFDTPNRMPVTRWKVKEAKEGLHQEAGSGALVAEIGSLTLEFTRLSQLTKDPRYFDAVQRIMDVFDQQQSETKIPGLWPVVVDAKAAKFNSYRGFTLGGMADSLYEYLPKQYLLLGGSKQYKKLYQDAMVAIDRNILFRPMTKGGENILFPGDVSSDGNTPVTQLVTEPKAQHLGCFAGGMVGLGAKAFRNEKEMDIARKLVEGCLWGYEKSNMGFMPEIIRTVRCDDREYCPWDAEKWEKEVDRQFPQESGSARDKIQVHHLPPGVSKIDDGRYILRPEAIESIFVLYRLTGDPSLRERAWKMFTNTIEHTITDIAHAGLNDCTVPSLPKGDRMESFWLAETLKYYYLMFTEPDVVSLDEFVLNTEAHPFRWR</sequence>
<dbReference type="STRING" id="1447875.A0A2B7Y0E9"/>
<comment type="caution">
    <text evidence="11">The sequence shown here is derived from an EMBL/GenBank/DDBJ whole genome shotgun (WGS) entry which is preliminary data.</text>
</comment>
<comment type="pathway">
    <text evidence="2">Protein modification; protein glycosylation.</text>
</comment>
<evidence type="ECO:0000256" key="10">
    <source>
        <dbReference type="SAM" id="SignalP"/>
    </source>
</evidence>
<dbReference type="InterPro" id="IPR012341">
    <property type="entry name" value="6hp_glycosidase-like_sf"/>
</dbReference>
<evidence type="ECO:0000256" key="2">
    <source>
        <dbReference type="ARBA" id="ARBA00004922"/>
    </source>
</evidence>
<keyword evidence="5 8" id="KW-1015">Disulfide bond</keyword>
<feature type="chain" id="PRO_5012292932" description="alpha-1,2-Mannosidase" evidence="10">
    <location>
        <begin position="28"/>
        <end position="600"/>
    </location>
</feature>
<evidence type="ECO:0000256" key="4">
    <source>
        <dbReference type="ARBA" id="ARBA00022801"/>
    </source>
</evidence>
<dbReference type="InterPro" id="IPR001382">
    <property type="entry name" value="Glyco_hydro_47"/>
</dbReference>
<dbReference type="SUPFAM" id="SSF48225">
    <property type="entry name" value="Seven-hairpin glycosidases"/>
    <property type="match status" value="1"/>
</dbReference>
<dbReference type="Proteomes" id="UP000223968">
    <property type="component" value="Unassembled WGS sequence"/>
</dbReference>
<feature type="active site" evidence="6">
    <location>
        <position position="328"/>
    </location>
</feature>
<feature type="active site" description="Proton donor" evidence="6">
    <location>
        <position position="445"/>
    </location>
</feature>
<dbReference type="GO" id="GO:0004571">
    <property type="term" value="F:mannosyl-oligosaccharide 1,2-alpha-mannosidase activity"/>
    <property type="evidence" value="ECO:0007669"/>
    <property type="project" value="InterPro"/>
</dbReference>
<dbReference type="EC" id="3.2.1.-" evidence="9"/>
<organism evidence="11 12">
    <name type="scientific">Helicocarpus griseus UAMH5409</name>
    <dbReference type="NCBI Taxonomy" id="1447875"/>
    <lineage>
        <taxon>Eukaryota</taxon>
        <taxon>Fungi</taxon>
        <taxon>Dikarya</taxon>
        <taxon>Ascomycota</taxon>
        <taxon>Pezizomycotina</taxon>
        <taxon>Eurotiomycetes</taxon>
        <taxon>Eurotiomycetidae</taxon>
        <taxon>Onygenales</taxon>
        <taxon>Ajellomycetaceae</taxon>
        <taxon>Helicocarpus</taxon>
    </lineage>
</organism>
<evidence type="ECO:0000256" key="6">
    <source>
        <dbReference type="PIRSR" id="PIRSR601382-1"/>
    </source>
</evidence>
<dbReference type="Gene3D" id="1.50.10.10">
    <property type="match status" value="1"/>
</dbReference>
<evidence type="ECO:0000256" key="8">
    <source>
        <dbReference type="PIRSR" id="PIRSR601382-3"/>
    </source>
</evidence>
<dbReference type="PANTHER" id="PTHR11742">
    <property type="entry name" value="MANNOSYL-OLIGOSACCHARIDE ALPHA-1,2-MANNOSIDASE-RELATED"/>
    <property type="match status" value="1"/>
</dbReference>
<protein>
    <recommendedName>
        <fullName evidence="9">alpha-1,2-Mannosidase</fullName>
        <ecNumber evidence="9">3.2.1.-</ecNumber>
    </recommendedName>
</protein>
<dbReference type="GO" id="GO:0016020">
    <property type="term" value="C:membrane"/>
    <property type="evidence" value="ECO:0007669"/>
    <property type="project" value="InterPro"/>
</dbReference>
<evidence type="ECO:0000256" key="3">
    <source>
        <dbReference type="ARBA" id="ARBA00007658"/>
    </source>
</evidence>
<keyword evidence="10" id="KW-0732">Signal</keyword>
<evidence type="ECO:0000256" key="1">
    <source>
        <dbReference type="ARBA" id="ARBA00001913"/>
    </source>
</evidence>
<dbReference type="PRINTS" id="PR00747">
    <property type="entry name" value="GLYHDRLASE47"/>
</dbReference>
<dbReference type="GO" id="GO:0005509">
    <property type="term" value="F:calcium ion binding"/>
    <property type="evidence" value="ECO:0007669"/>
    <property type="project" value="InterPro"/>
</dbReference>
<dbReference type="GO" id="GO:0005783">
    <property type="term" value="C:endoplasmic reticulum"/>
    <property type="evidence" value="ECO:0007669"/>
    <property type="project" value="TreeGrafter"/>
</dbReference>
<dbReference type="FunFam" id="1.50.10.10:FF:000037">
    <property type="entry name" value="alpha-1,2-Mannosidase"/>
    <property type="match status" value="1"/>
</dbReference>
<dbReference type="InterPro" id="IPR036026">
    <property type="entry name" value="Seven-hairpin_glycosidases"/>
</dbReference>
<feature type="binding site" evidence="7">
    <location>
        <position position="592"/>
    </location>
    <ligand>
        <name>Ca(2+)</name>
        <dbReference type="ChEBI" id="CHEBI:29108"/>
    </ligand>
</feature>
<dbReference type="Pfam" id="PF01532">
    <property type="entry name" value="Glyco_hydro_47"/>
    <property type="match status" value="1"/>
</dbReference>
<feature type="active site" description="Proton donor" evidence="6">
    <location>
        <position position="190"/>
    </location>
</feature>
<evidence type="ECO:0000256" key="5">
    <source>
        <dbReference type="ARBA" id="ARBA00023157"/>
    </source>
</evidence>
<feature type="signal peptide" evidence="10">
    <location>
        <begin position="1"/>
        <end position="27"/>
    </location>
</feature>
<dbReference type="AlphaFoldDB" id="A0A2B7Y0E9"/>
<keyword evidence="7" id="KW-0479">Metal-binding</keyword>
<evidence type="ECO:0000313" key="11">
    <source>
        <dbReference type="EMBL" id="PGH14197.1"/>
    </source>
</evidence>
<reference evidence="11 12" key="1">
    <citation type="submission" date="2017-10" db="EMBL/GenBank/DDBJ databases">
        <title>Comparative genomics in systemic dimorphic fungi from Ajellomycetaceae.</title>
        <authorList>
            <person name="Munoz J.F."/>
            <person name="Mcewen J.G."/>
            <person name="Clay O.K."/>
            <person name="Cuomo C.A."/>
        </authorList>
    </citation>
    <scope>NUCLEOTIDE SEQUENCE [LARGE SCALE GENOMIC DNA]</scope>
    <source>
        <strain evidence="11 12">UAMH5409</strain>
    </source>
</reference>
<keyword evidence="12" id="KW-1185">Reference proteome</keyword>
<proteinExistence type="inferred from homology"/>
<comment type="cofactor">
    <cofactor evidence="1 7">
        <name>Ca(2+)</name>
        <dbReference type="ChEBI" id="CHEBI:29108"/>
    </cofactor>
</comment>
<comment type="similarity">
    <text evidence="3 9">Belongs to the glycosyl hydrolase 47 family.</text>
</comment>
<dbReference type="PANTHER" id="PTHR11742:SF49">
    <property type="entry name" value="ALPHA-1,2-MANNOSIDASE"/>
    <property type="match status" value="1"/>
</dbReference>
<dbReference type="EMBL" id="PDNB01000037">
    <property type="protein sequence ID" value="PGH14197.1"/>
    <property type="molecule type" value="Genomic_DNA"/>
</dbReference>
<dbReference type="GO" id="GO:0036503">
    <property type="term" value="P:ERAD pathway"/>
    <property type="evidence" value="ECO:0007669"/>
    <property type="project" value="UniProtKB-ARBA"/>
</dbReference>
<accession>A0A2B7Y0E9</accession>
<dbReference type="UniPathway" id="UPA00378"/>
<feature type="disulfide bond" evidence="8">
    <location>
        <begin position="402"/>
        <end position="431"/>
    </location>
</feature>
<dbReference type="OrthoDB" id="8118055at2759"/>
<evidence type="ECO:0000256" key="9">
    <source>
        <dbReference type="RuleBase" id="RU361193"/>
    </source>
</evidence>
<evidence type="ECO:0000313" key="12">
    <source>
        <dbReference type="Proteomes" id="UP000223968"/>
    </source>
</evidence>
<feature type="active site" evidence="6">
    <location>
        <position position="506"/>
    </location>
</feature>
<dbReference type="GO" id="GO:0005975">
    <property type="term" value="P:carbohydrate metabolic process"/>
    <property type="evidence" value="ECO:0007669"/>
    <property type="project" value="InterPro"/>
</dbReference>
<evidence type="ECO:0000256" key="7">
    <source>
        <dbReference type="PIRSR" id="PIRSR601382-2"/>
    </source>
</evidence>
<gene>
    <name evidence="11" type="ORF">AJ79_03170</name>
</gene>
<keyword evidence="4 9" id="KW-0378">Hydrolase</keyword>